<gene>
    <name evidence="1" type="ORF">Fmac_006496</name>
</gene>
<evidence type="ECO:0000313" key="1">
    <source>
        <dbReference type="EMBL" id="KAL2345211.1"/>
    </source>
</evidence>
<proteinExistence type="predicted"/>
<reference evidence="1 2" key="1">
    <citation type="submission" date="2024-08" db="EMBL/GenBank/DDBJ databases">
        <title>Insights into the chromosomal genome structure of Flemingia macrophylla.</title>
        <authorList>
            <person name="Ding Y."/>
            <person name="Zhao Y."/>
            <person name="Bi W."/>
            <person name="Wu M."/>
            <person name="Zhao G."/>
            <person name="Gong Y."/>
            <person name="Li W."/>
            <person name="Zhang P."/>
        </authorList>
    </citation>
    <scope>NUCLEOTIDE SEQUENCE [LARGE SCALE GENOMIC DNA]</scope>
    <source>
        <strain evidence="1">DYQJB</strain>
        <tissue evidence="1">Leaf</tissue>
    </source>
</reference>
<dbReference type="Proteomes" id="UP001603857">
    <property type="component" value="Unassembled WGS sequence"/>
</dbReference>
<name>A0ABD1NBB3_9FABA</name>
<evidence type="ECO:0000313" key="2">
    <source>
        <dbReference type="Proteomes" id="UP001603857"/>
    </source>
</evidence>
<keyword evidence="2" id="KW-1185">Reference proteome</keyword>
<sequence length="263" mass="29090">MLIHKIEEQGGADKVSFIGSTNEAEVAPCASHTNLPKQSLHITVAEDKMKTNDVGVLEAGGEGTAKVSRSKDLSEASKLLNSSQVMSGSVSSSKWRELLISKTSTVESAKECGTLVECWGWCVRAMRRRSQTLRGWNQRVVGDIGNHIHQAKEALSGLDVLEDGIGLNVEEVKYERIKEQIQCQQSRISWLKNGDCNSSFFHNSLSRRKRKNTIHGILVKEEVVSDVKGAKGVIRNHFVRIFDKKTNVKLDLEGIGFDTITEA</sequence>
<dbReference type="AlphaFoldDB" id="A0ABD1NBB3"/>
<organism evidence="1 2">
    <name type="scientific">Flemingia macrophylla</name>
    <dbReference type="NCBI Taxonomy" id="520843"/>
    <lineage>
        <taxon>Eukaryota</taxon>
        <taxon>Viridiplantae</taxon>
        <taxon>Streptophyta</taxon>
        <taxon>Embryophyta</taxon>
        <taxon>Tracheophyta</taxon>
        <taxon>Spermatophyta</taxon>
        <taxon>Magnoliopsida</taxon>
        <taxon>eudicotyledons</taxon>
        <taxon>Gunneridae</taxon>
        <taxon>Pentapetalae</taxon>
        <taxon>rosids</taxon>
        <taxon>fabids</taxon>
        <taxon>Fabales</taxon>
        <taxon>Fabaceae</taxon>
        <taxon>Papilionoideae</taxon>
        <taxon>50 kb inversion clade</taxon>
        <taxon>NPAAA clade</taxon>
        <taxon>indigoferoid/millettioid clade</taxon>
        <taxon>Phaseoleae</taxon>
        <taxon>Flemingia</taxon>
    </lineage>
</organism>
<protein>
    <submittedName>
        <fullName evidence="1">Uncharacterized protein</fullName>
    </submittedName>
</protein>
<accession>A0ABD1NBB3</accession>
<comment type="caution">
    <text evidence="1">The sequence shown here is derived from an EMBL/GenBank/DDBJ whole genome shotgun (WGS) entry which is preliminary data.</text>
</comment>
<dbReference type="EMBL" id="JBGMDY010000002">
    <property type="protein sequence ID" value="KAL2345211.1"/>
    <property type="molecule type" value="Genomic_DNA"/>
</dbReference>